<organism evidence="1 2">
    <name type="scientific">Speluncibacter jeojiensis</name>
    <dbReference type="NCBI Taxonomy" id="2710754"/>
    <lineage>
        <taxon>Bacteria</taxon>
        <taxon>Bacillati</taxon>
        <taxon>Actinomycetota</taxon>
        <taxon>Actinomycetes</taxon>
        <taxon>Mycobacteriales</taxon>
        <taxon>Speluncibacteraceae</taxon>
        <taxon>Speluncibacter</taxon>
    </lineage>
</organism>
<gene>
    <name evidence="1" type="ORF">NVS88_04525</name>
</gene>
<proteinExistence type="predicted"/>
<dbReference type="Pfam" id="PF14518">
    <property type="entry name" value="Haem_oxygenas_2"/>
    <property type="match status" value="1"/>
</dbReference>
<keyword evidence="2" id="KW-1185">Reference proteome</keyword>
<dbReference type="Gene3D" id="1.20.910.10">
    <property type="entry name" value="Heme oxygenase-like"/>
    <property type="match status" value="1"/>
</dbReference>
<sequence>MDPACTNAEPALPTSRGPLSEAVIAALAATPGTEGAVAAGAVGTDPLGADHQLALLLCYELHYMSFHGVDPQWEWEPELLRLRGRLERSLLAELRDRVRNSADDAMTALDAIDTAPAGGRGIGDHLLGGGTWEQACEYFVHRSIYQLKESDPYAWLIPRLRGDVKAALAAVEFDEFGAGRGVRVHAHLFERLLDAAGLDPTYFAYLDAVPSSTLLVANVATLFGLHRSLRGAAVGHFAVTELTTGPGARKLERALDRLGAPEACIEFYTEHVEADAVHEQVLRHDVVAPLLAAEPELDADVAFGVAVTGFVEDAMAEDILACWDADRSSLLRPL</sequence>
<dbReference type="AlphaFoldDB" id="A0A9X4RGA9"/>
<name>A0A9X4RGA9_9ACTN</name>
<dbReference type="InterPro" id="IPR016084">
    <property type="entry name" value="Haem_Oase-like_multi-hlx"/>
</dbReference>
<dbReference type="SMART" id="SM01236">
    <property type="entry name" value="Haem_oxygenase_2"/>
    <property type="match status" value="1"/>
</dbReference>
<dbReference type="Proteomes" id="UP001152755">
    <property type="component" value="Unassembled WGS sequence"/>
</dbReference>
<accession>A0A9X4RGA9</accession>
<evidence type="ECO:0000313" key="1">
    <source>
        <dbReference type="EMBL" id="MDG3013821.1"/>
    </source>
</evidence>
<dbReference type="EMBL" id="JANRHA010000002">
    <property type="protein sequence ID" value="MDG3013821.1"/>
    <property type="molecule type" value="Genomic_DNA"/>
</dbReference>
<comment type="caution">
    <text evidence="1">The sequence shown here is derived from an EMBL/GenBank/DDBJ whole genome shotgun (WGS) entry which is preliminary data.</text>
</comment>
<evidence type="ECO:0000313" key="2">
    <source>
        <dbReference type="Proteomes" id="UP001152755"/>
    </source>
</evidence>
<protein>
    <submittedName>
        <fullName evidence="1">Iron-containing redox enzyme family protein</fullName>
    </submittedName>
</protein>
<dbReference type="SUPFAM" id="SSF48613">
    <property type="entry name" value="Heme oxygenase-like"/>
    <property type="match status" value="1"/>
</dbReference>
<reference evidence="1" key="1">
    <citation type="submission" date="2022-08" db="EMBL/GenBank/DDBJ databases">
        <title>Genome analysis of Corynebacteriales strain.</title>
        <authorList>
            <person name="Lee S.D."/>
        </authorList>
    </citation>
    <scope>NUCLEOTIDE SEQUENCE</scope>
    <source>
        <strain evidence="1">D3-21</strain>
    </source>
</reference>
<dbReference type="RefSeq" id="WP_332519423.1">
    <property type="nucleotide sequence ID" value="NZ_JANRHA010000002.1"/>
</dbReference>